<dbReference type="InterPro" id="IPR053374">
    <property type="entry name" value="TCP-1_chaperonin"/>
</dbReference>
<reference evidence="8" key="1">
    <citation type="journal article" date="2009" name="BMC Genomics">
        <title>The complete genome sequence of Staphylothermus marinus reveals differences in sulfur metabolism among heterotrophic Crenarchaeota.</title>
        <authorList>
            <person name="Anderson I.J."/>
            <person name="Dharmarajan L."/>
            <person name="Rodriguez J."/>
            <person name="Hooper S."/>
            <person name="Porat I."/>
            <person name="Ulrich L.E."/>
            <person name="Elkins J.G."/>
            <person name="Mavromatis K."/>
            <person name="Sun H."/>
            <person name="Land M."/>
            <person name="Lapidus A."/>
            <person name="Lucas S."/>
            <person name="Barry K."/>
            <person name="Huber H."/>
            <person name="Zhulin I.B."/>
            <person name="Whitman W.B."/>
            <person name="Mukhopadhyay B."/>
            <person name="Woese C."/>
            <person name="Bristow J."/>
            <person name="Kyrpides N."/>
        </authorList>
    </citation>
    <scope>NUCLEOTIDE SEQUENCE [LARGE SCALE GENOMIC DNA]</scope>
    <source>
        <strain evidence="8">ATCC 43588 / DSM 3639 / JCM 9404 / F1</strain>
    </source>
</reference>
<dbReference type="NCBIfam" id="NF041083">
    <property type="entry name" value="thermosome_beta"/>
    <property type="match status" value="1"/>
</dbReference>
<dbReference type="CDD" id="cd03343">
    <property type="entry name" value="cpn60"/>
    <property type="match status" value="1"/>
</dbReference>
<keyword evidence="2 5" id="KW-0547">Nucleotide-binding</keyword>
<feature type="region of interest" description="Disordered" evidence="6">
    <location>
        <begin position="531"/>
        <end position="550"/>
    </location>
</feature>
<dbReference type="InterPro" id="IPR017998">
    <property type="entry name" value="Chaperone_TCP-1"/>
</dbReference>
<evidence type="ECO:0000313" key="7">
    <source>
        <dbReference type="EMBL" id="ABN70360.1"/>
    </source>
</evidence>
<evidence type="ECO:0000256" key="4">
    <source>
        <dbReference type="ARBA" id="ARBA00023186"/>
    </source>
</evidence>
<evidence type="ECO:0000256" key="6">
    <source>
        <dbReference type="SAM" id="MobiDB-lite"/>
    </source>
</evidence>
<dbReference type="PRINTS" id="PR00304">
    <property type="entry name" value="TCOMPLEXTCP1"/>
</dbReference>
<dbReference type="RefSeq" id="WP_011839551.1">
    <property type="nucleotide sequence ID" value="NC_009033.1"/>
</dbReference>
<feature type="compositionally biased region" description="Basic and acidic residues" evidence="6">
    <location>
        <begin position="531"/>
        <end position="543"/>
    </location>
</feature>
<dbReference type="PROSITE" id="PS00751">
    <property type="entry name" value="TCP1_2"/>
    <property type="match status" value="1"/>
</dbReference>
<dbReference type="PANTHER" id="PTHR11353">
    <property type="entry name" value="CHAPERONIN"/>
    <property type="match status" value="1"/>
</dbReference>
<dbReference type="Gene3D" id="3.30.260.10">
    <property type="entry name" value="TCP-1-like chaperonin intermediate domain"/>
    <property type="match status" value="1"/>
</dbReference>
<reference evidence="7 8" key="2">
    <citation type="journal article" date="2009" name="Stand. Genomic Sci.">
        <title>Complete genome sequence of Staphylothermus marinus Stetter and Fiala 1986 type strain F1.</title>
        <authorList>
            <person name="Anderson I.J."/>
            <person name="Sun H."/>
            <person name="Lapidus A."/>
            <person name="Copeland A."/>
            <person name="Glavina Del Rio T."/>
            <person name="Tice H."/>
            <person name="Dalin E."/>
            <person name="Lucas S."/>
            <person name="Barry K."/>
            <person name="Land M."/>
            <person name="Richardson P."/>
            <person name="Huber H."/>
            <person name="Kyrpides N.C."/>
        </authorList>
    </citation>
    <scope>NUCLEOTIDE SEQUENCE [LARGE SCALE GENOMIC DNA]</scope>
    <source>
        <strain evidence="8">ATCC 43588 / DSM 3639 / JCM 9404 / F1</strain>
    </source>
</reference>
<dbReference type="GO" id="GO:0016887">
    <property type="term" value="F:ATP hydrolysis activity"/>
    <property type="evidence" value="ECO:0007669"/>
    <property type="project" value="InterPro"/>
</dbReference>
<keyword evidence="4 5" id="KW-0143">Chaperone</keyword>
<comment type="similarity">
    <text evidence="1 5">Belongs to the TCP-1 chaperonin family.</text>
</comment>
<dbReference type="OrthoDB" id="9362at2157"/>
<dbReference type="GeneID" id="4906842"/>
<dbReference type="InterPro" id="IPR012714">
    <property type="entry name" value="Thermosome_arc"/>
</dbReference>
<dbReference type="SUPFAM" id="SSF52029">
    <property type="entry name" value="GroEL apical domain-like"/>
    <property type="match status" value="1"/>
</dbReference>
<dbReference type="Gene3D" id="3.50.7.10">
    <property type="entry name" value="GroEL"/>
    <property type="match status" value="1"/>
</dbReference>
<dbReference type="GO" id="GO:0140662">
    <property type="term" value="F:ATP-dependent protein folding chaperone"/>
    <property type="evidence" value="ECO:0007669"/>
    <property type="project" value="InterPro"/>
</dbReference>
<evidence type="ECO:0000313" key="8">
    <source>
        <dbReference type="Proteomes" id="UP000000254"/>
    </source>
</evidence>
<dbReference type="NCBIfam" id="NF041082">
    <property type="entry name" value="thermosome_alpha"/>
    <property type="match status" value="1"/>
</dbReference>
<dbReference type="Proteomes" id="UP000000254">
    <property type="component" value="Chromosome"/>
</dbReference>
<organism evidence="7 8">
    <name type="scientific">Staphylothermus marinus (strain ATCC 43588 / DSM 3639 / JCM 9404 / F1)</name>
    <dbReference type="NCBI Taxonomy" id="399550"/>
    <lineage>
        <taxon>Archaea</taxon>
        <taxon>Thermoproteota</taxon>
        <taxon>Thermoprotei</taxon>
        <taxon>Desulfurococcales</taxon>
        <taxon>Desulfurococcaceae</taxon>
        <taxon>Staphylothermus</taxon>
    </lineage>
</organism>
<dbReference type="GO" id="GO:0005524">
    <property type="term" value="F:ATP binding"/>
    <property type="evidence" value="ECO:0007669"/>
    <property type="project" value="UniProtKB-KW"/>
</dbReference>
<evidence type="ECO:0000256" key="3">
    <source>
        <dbReference type="ARBA" id="ARBA00022840"/>
    </source>
</evidence>
<keyword evidence="3 5" id="KW-0067">ATP-binding</keyword>
<sequence>MALYSVPVLILKEGTQRTIGRDALRANIMAARALAEVLKTSLGPRGLDKMLVDSFGDITVTNDGATIVKEMEVQHPAAKLLVEVAKAQDAEVGDGTTSAVVFAGALLEKAEELLEQNIHPTIIIEGYTKAMKEAIRILEEIAIKVDPMDRGLLRKIVDTAIASKYIGKGAIGEKLANMAIDAALTVAERRPDGTYDFRIDDVKIEKKKGGSIADTQLVYGIVLDKEVVHPGMPRRVENAKIALIDAPLEVEKPEITAKINITSPDLIKAFLDEEAKLLKEMVDKIADTGANVVICQKGIDEVAQHFLAKKGILAVRRVKRSDMEKLEKATGGKIVSSIRDLKPEDLGYAELVEERRVGNDKMVFVEGCKNPKAVTILVRGANDMVLDEVERSLKDALNVLRNVMRVPKILPGGGAPEVELALRLREFAAKIGGKEQLAIEAFAAALEEIPMILAETAGQDPLEVLMKLRQLHSEGKINAGIDVINGKVVEDITKINVVEPLIVKTNVIKSATEAATTILKIDDIISASPLKKEEKEKEKERGAGGKFGGF</sequence>
<dbReference type="PROSITE" id="PS00995">
    <property type="entry name" value="TCP1_3"/>
    <property type="match status" value="1"/>
</dbReference>
<dbReference type="STRING" id="399550.Smar_1268"/>
<dbReference type="SUPFAM" id="SSF48592">
    <property type="entry name" value="GroEL equatorial domain-like"/>
    <property type="match status" value="1"/>
</dbReference>
<dbReference type="InterPro" id="IPR027410">
    <property type="entry name" value="TCP-1-like_intermed_sf"/>
</dbReference>
<keyword evidence="8" id="KW-1185">Reference proteome</keyword>
<gene>
    <name evidence="7" type="ordered locus">Smar_1268</name>
</gene>
<evidence type="ECO:0000256" key="5">
    <source>
        <dbReference type="RuleBase" id="RU004187"/>
    </source>
</evidence>
<dbReference type="EMBL" id="CP000575">
    <property type="protein sequence ID" value="ABN70360.1"/>
    <property type="molecule type" value="Genomic_DNA"/>
</dbReference>
<dbReference type="InterPro" id="IPR054827">
    <property type="entry name" value="thermosome_alpha"/>
</dbReference>
<dbReference type="HOGENOM" id="CLU_008891_7_3_2"/>
<dbReference type="GO" id="GO:0051082">
    <property type="term" value="F:unfolded protein binding"/>
    <property type="evidence" value="ECO:0007669"/>
    <property type="project" value="InterPro"/>
</dbReference>
<evidence type="ECO:0000256" key="1">
    <source>
        <dbReference type="ARBA" id="ARBA00008020"/>
    </source>
</evidence>
<dbReference type="Gene3D" id="1.10.560.10">
    <property type="entry name" value="GroEL-like equatorial domain"/>
    <property type="match status" value="1"/>
</dbReference>
<dbReference type="InterPro" id="IPR002194">
    <property type="entry name" value="Chaperonin_TCP-1_CS"/>
</dbReference>
<dbReference type="InterPro" id="IPR027413">
    <property type="entry name" value="GROEL-like_equatorial_sf"/>
</dbReference>
<dbReference type="NCBIfam" id="TIGR02339">
    <property type="entry name" value="thermosome_arch"/>
    <property type="match status" value="1"/>
</dbReference>
<dbReference type="AlphaFoldDB" id="A3DP00"/>
<dbReference type="InterPro" id="IPR027409">
    <property type="entry name" value="GroEL-like_apical_dom_sf"/>
</dbReference>
<name>A3DP00_STAMF</name>
<proteinExistence type="inferred from homology"/>
<dbReference type="KEGG" id="smr:Smar_1268"/>
<dbReference type="InterPro" id="IPR002423">
    <property type="entry name" value="Cpn60/GroEL/TCP-1"/>
</dbReference>
<dbReference type="PROSITE" id="PS00750">
    <property type="entry name" value="TCP1_1"/>
    <property type="match status" value="1"/>
</dbReference>
<protein>
    <submittedName>
        <fullName evidence="7">Thermosome subunit</fullName>
    </submittedName>
</protein>
<evidence type="ECO:0000256" key="2">
    <source>
        <dbReference type="ARBA" id="ARBA00022741"/>
    </source>
</evidence>
<dbReference type="SUPFAM" id="SSF54849">
    <property type="entry name" value="GroEL-intermediate domain like"/>
    <property type="match status" value="1"/>
</dbReference>
<dbReference type="eggNOG" id="arCOG01257">
    <property type="taxonomic scope" value="Archaea"/>
</dbReference>
<dbReference type="Pfam" id="PF00118">
    <property type="entry name" value="Cpn60_TCP1"/>
    <property type="match status" value="1"/>
</dbReference>
<accession>A3DP00</accession>